<reference evidence="2" key="2">
    <citation type="submission" date="2024-10" db="UniProtKB">
        <authorList>
            <consortium name="EnsemblProtists"/>
        </authorList>
    </citation>
    <scope>IDENTIFICATION</scope>
</reference>
<evidence type="ECO:0000313" key="2">
    <source>
        <dbReference type="EnsemblProtists" id="EOD34005"/>
    </source>
</evidence>
<sequence length="429" mass="45512">MLHAEATSQGYEGRLAELGVGDAGDLLEEVAEKGIGSLDIHDRQAEKLRRALLGRRGWGDAAAAAEGGSGGGTEGSSLDPLEPALPESGDGTIAAAGEEEEATGSKAGEAAAEALAEAAVDAVYGALVAATLEEWAGASTDNPVSAADARGPGLECQQCFANFYDGFGVEPWLWRRALREGWSELGGWSREEMEAAEKEIWRGESSEISQLGEWVCDACLEGYLGGGFGDYSELRSGYSPGRRPFEDPELKQALPERALRQQRLLQYLGEVRPRLQQAIDLGGDAARAAVSALQQEVAAKQEAVLFDALPGERRRYLLQHGCAAWTEAALAEVASHSPLIELGAGAVGADVAAYDDGSEAVREMPAELVLGSPEESGGRTLLLVYPPPGEVLLYVGEARGGVKRVLRLAPFRGGHEKLYVCKRRSHPFK</sequence>
<dbReference type="EnsemblProtists" id="EOD34005">
    <property type="protein sequence ID" value="EOD34005"/>
    <property type="gene ID" value="EMIHUDRAFT_228836"/>
</dbReference>
<proteinExistence type="predicted"/>
<evidence type="ECO:0000313" key="3">
    <source>
        <dbReference type="Proteomes" id="UP000013827"/>
    </source>
</evidence>
<dbReference type="RefSeq" id="XP_005786434.1">
    <property type="nucleotide sequence ID" value="XM_005786377.1"/>
</dbReference>
<protein>
    <submittedName>
        <fullName evidence="2">Uncharacterized protein</fullName>
    </submittedName>
</protein>
<keyword evidence="3" id="KW-1185">Reference proteome</keyword>
<reference evidence="3" key="1">
    <citation type="journal article" date="2013" name="Nature">
        <title>Pan genome of the phytoplankton Emiliania underpins its global distribution.</title>
        <authorList>
            <person name="Read B.A."/>
            <person name="Kegel J."/>
            <person name="Klute M.J."/>
            <person name="Kuo A."/>
            <person name="Lefebvre S.C."/>
            <person name="Maumus F."/>
            <person name="Mayer C."/>
            <person name="Miller J."/>
            <person name="Monier A."/>
            <person name="Salamov A."/>
            <person name="Young J."/>
            <person name="Aguilar M."/>
            <person name="Claverie J.M."/>
            <person name="Frickenhaus S."/>
            <person name="Gonzalez K."/>
            <person name="Herman E.K."/>
            <person name="Lin Y.C."/>
            <person name="Napier J."/>
            <person name="Ogata H."/>
            <person name="Sarno A.F."/>
            <person name="Shmutz J."/>
            <person name="Schroeder D."/>
            <person name="de Vargas C."/>
            <person name="Verret F."/>
            <person name="von Dassow P."/>
            <person name="Valentin K."/>
            <person name="Van de Peer Y."/>
            <person name="Wheeler G."/>
            <person name="Dacks J.B."/>
            <person name="Delwiche C.F."/>
            <person name="Dyhrman S.T."/>
            <person name="Glockner G."/>
            <person name="John U."/>
            <person name="Richards T."/>
            <person name="Worden A.Z."/>
            <person name="Zhang X."/>
            <person name="Grigoriev I.V."/>
            <person name="Allen A.E."/>
            <person name="Bidle K."/>
            <person name="Borodovsky M."/>
            <person name="Bowler C."/>
            <person name="Brownlee C."/>
            <person name="Cock J.M."/>
            <person name="Elias M."/>
            <person name="Gladyshev V.N."/>
            <person name="Groth M."/>
            <person name="Guda C."/>
            <person name="Hadaegh A."/>
            <person name="Iglesias-Rodriguez M.D."/>
            <person name="Jenkins J."/>
            <person name="Jones B.M."/>
            <person name="Lawson T."/>
            <person name="Leese F."/>
            <person name="Lindquist E."/>
            <person name="Lobanov A."/>
            <person name="Lomsadze A."/>
            <person name="Malik S.B."/>
            <person name="Marsh M.E."/>
            <person name="Mackinder L."/>
            <person name="Mock T."/>
            <person name="Mueller-Roeber B."/>
            <person name="Pagarete A."/>
            <person name="Parker M."/>
            <person name="Probert I."/>
            <person name="Quesneville H."/>
            <person name="Raines C."/>
            <person name="Rensing S.A."/>
            <person name="Riano-Pachon D.M."/>
            <person name="Richier S."/>
            <person name="Rokitta S."/>
            <person name="Shiraiwa Y."/>
            <person name="Soanes D.M."/>
            <person name="van der Giezen M."/>
            <person name="Wahlund T.M."/>
            <person name="Williams B."/>
            <person name="Wilson W."/>
            <person name="Wolfe G."/>
            <person name="Wurch L.L."/>
        </authorList>
    </citation>
    <scope>NUCLEOTIDE SEQUENCE</scope>
</reference>
<dbReference type="AlphaFoldDB" id="A0A0D3KE20"/>
<name>A0A0D3KE20_EMIH1</name>
<organism evidence="2 3">
    <name type="scientific">Emiliania huxleyi (strain CCMP1516)</name>
    <dbReference type="NCBI Taxonomy" id="280463"/>
    <lineage>
        <taxon>Eukaryota</taxon>
        <taxon>Haptista</taxon>
        <taxon>Haptophyta</taxon>
        <taxon>Prymnesiophyceae</taxon>
        <taxon>Isochrysidales</taxon>
        <taxon>Noelaerhabdaceae</taxon>
        <taxon>Emiliania</taxon>
    </lineage>
</organism>
<accession>A0A0D3KE20</accession>
<feature type="region of interest" description="Disordered" evidence="1">
    <location>
        <begin position="62"/>
        <end position="91"/>
    </location>
</feature>
<dbReference type="KEGG" id="ehx:EMIHUDRAFT_228836"/>
<evidence type="ECO:0000256" key="1">
    <source>
        <dbReference type="SAM" id="MobiDB-lite"/>
    </source>
</evidence>
<dbReference type="Proteomes" id="UP000013827">
    <property type="component" value="Unassembled WGS sequence"/>
</dbReference>
<dbReference type="HOGENOM" id="CLU_640037_0_0_1"/>
<dbReference type="PaxDb" id="2903-EOD34005"/>
<dbReference type="GeneID" id="17279275"/>
<dbReference type="eggNOG" id="ENOG502S8NH">
    <property type="taxonomic scope" value="Eukaryota"/>
</dbReference>